<dbReference type="Proteomes" id="UP000886390">
    <property type="component" value="Unassembled WGS sequence"/>
</dbReference>
<feature type="domain" description="Resolvase/invertase-type recombinase catalytic" evidence="1">
    <location>
        <begin position="3"/>
        <end position="123"/>
    </location>
</feature>
<dbReference type="GO" id="GO:0000150">
    <property type="term" value="F:DNA strand exchange activity"/>
    <property type="evidence" value="ECO:0007669"/>
    <property type="project" value="InterPro"/>
</dbReference>
<reference evidence="2" key="1">
    <citation type="journal article" date="2020" name="mSystems">
        <title>Genome- and Community-Level Interaction Insights into Carbon Utilization and Element Cycling Functions of Hydrothermarchaeota in Hydrothermal Sediment.</title>
        <authorList>
            <person name="Zhou Z."/>
            <person name="Liu Y."/>
            <person name="Xu W."/>
            <person name="Pan J."/>
            <person name="Luo Z.H."/>
            <person name="Li M."/>
        </authorList>
    </citation>
    <scope>NUCLEOTIDE SEQUENCE [LARGE SCALE GENOMIC DNA]</scope>
    <source>
        <strain evidence="2">HyVt-507</strain>
    </source>
</reference>
<evidence type="ECO:0000259" key="1">
    <source>
        <dbReference type="Pfam" id="PF00239"/>
    </source>
</evidence>
<organism evidence="2">
    <name type="scientific">Sulfurimonas autotrophica</name>
    <dbReference type="NCBI Taxonomy" id="202747"/>
    <lineage>
        <taxon>Bacteria</taxon>
        <taxon>Pseudomonadati</taxon>
        <taxon>Campylobacterota</taxon>
        <taxon>Epsilonproteobacteria</taxon>
        <taxon>Campylobacterales</taxon>
        <taxon>Sulfurimonadaceae</taxon>
        <taxon>Sulfurimonas</taxon>
    </lineage>
</organism>
<dbReference type="InterPro" id="IPR006119">
    <property type="entry name" value="Resolv_N"/>
</dbReference>
<name>A0A7C3C348_9BACT</name>
<dbReference type="Pfam" id="PF00239">
    <property type="entry name" value="Resolvase"/>
    <property type="match status" value="1"/>
</dbReference>
<sequence length="211" mass="24198">MVVAYIRPDKNFAPVHEQLQLINSYAISNNLVIDDEFIDYTSQNKRLEERVDVTKYFQSKNKATLLVYDVWVLTTNMEDLIQMFSCLLKNEFSVHFIKQSVIISQESSVMLVLGLMDQLRQKLQSESKRVIGRPKGSRSNSKFDVYINDIIAFIKDGKSVSEMARLLDVSRSSLKDYIESRELRQVASGSLVSETTDNAEERVIDTIVCPE</sequence>
<protein>
    <recommendedName>
        <fullName evidence="1">Resolvase/invertase-type recombinase catalytic domain-containing protein</fullName>
    </recommendedName>
</protein>
<gene>
    <name evidence="2" type="ORF">ENJ67_01000</name>
</gene>
<dbReference type="AlphaFoldDB" id="A0A7C3C348"/>
<dbReference type="Gene3D" id="3.40.50.1390">
    <property type="entry name" value="Resolvase, N-terminal catalytic domain"/>
    <property type="match status" value="1"/>
</dbReference>
<dbReference type="GO" id="GO:0003677">
    <property type="term" value="F:DNA binding"/>
    <property type="evidence" value="ECO:0007669"/>
    <property type="project" value="InterPro"/>
</dbReference>
<dbReference type="InterPro" id="IPR036162">
    <property type="entry name" value="Resolvase-like_N_sf"/>
</dbReference>
<evidence type="ECO:0000313" key="2">
    <source>
        <dbReference type="EMBL" id="HFB53283.1"/>
    </source>
</evidence>
<accession>A0A7C3C348</accession>
<comment type="caution">
    <text evidence="2">The sequence shown here is derived from an EMBL/GenBank/DDBJ whole genome shotgun (WGS) entry which is preliminary data.</text>
</comment>
<proteinExistence type="predicted"/>
<dbReference type="EMBL" id="DRNH01000053">
    <property type="protein sequence ID" value="HFB53283.1"/>
    <property type="molecule type" value="Genomic_DNA"/>
</dbReference>
<dbReference type="SUPFAM" id="SSF53041">
    <property type="entry name" value="Resolvase-like"/>
    <property type="match status" value="1"/>
</dbReference>